<keyword evidence="2" id="KW-1185">Reference proteome</keyword>
<comment type="caution">
    <text evidence="1">The sequence shown here is derived from an EMBL/GenBank/DDBJ whole genome shotgun (WGS) entry which is preliminary data.</text>
</comment>
<gene>
    <name evidence="1" type="ORF">ColSpa_03687</name>
</gene>
<dbReference type="AlphaFoldDB" id="A0AA37P5D9"/>
<dbReference type="GeneID" id="73324489"/>
<proteinExistence type="predicted"/>
<accession>A0AA37P5D9</accession>
<evidence type="ECO:0000313" key="1">
    <source>
        <dbReference type="EMBL" id="GKT43506.1"/>
    </source>
</evidence>
<dbReference type="EMBL" id="BQXU01000007">
    <property type="protein sequence ID" value="GKT43506.1"/>
    <property type="molecule type" value="Genomic_DNA"/>
</dbReference>
<name>A0AA37P5D9_9PEZI</name>
<dbReference type="RefSeq" id="XP_049125856.1">
    <property type="nucleotide sequence ID" value="XM_049269899.1"/>
</dbReference>
<evidence type="ECO:0000313" key="2">
    <source>
        <dbReference type="Proteomes" id="UP001055115"/>
    </source>
</evidence>
<organism evidence="1 2">
    <name type="scientific">Colletotrichum spaethianum</name>
    <dbReference type="NCBI Taxonomy" id="700344"/>
    <lineage>
        <taxon>Eukaryota</taxon>
        <taxon>Fungi</taxon>
        <taxon>Dikarya</taxon>
        <taxon>Ascomycota</taxon>
        <taxon>Pezizomycotina</taxon>
        <taxon>Sordariomycetes</taxon>
        <taxon>Hypocreomycetidae</taxon>
        <taxon>Glomerellales</taxon>
        <taxon>Glomerellaceae</taxon>
        <taxon>Colletotrichum</taxon>
        <taxon>Colletotrichum spaethianum species complex</taxon>
    </lineage>
</organism>
<reference evidence="1 2" key="1">
    <citation type="submission" date="2022-03" db="EMBL/GenBank/DDBJ databases">
        <title>Genome data of Colletotrichum spp.</title>
        <authorList>
            <person name="Utami Y.D."/>
            <person name="Hiruma K."/>
        </authorList>
    </citation>
    <scope>NUCLEOTIDE SEQUENCE [LARGE SCALE GENOMIC DNA]</scope>
    <source>
        <strain evidence="1 2">MAFF 239500</strain>
    </source>
</reference>
<sequence length="255" mass="27291">MSTESSSFPAATITITTTATNTTSNSFAITTTTNTTSSSFTITTATNTTSSVSLESSCTPTPILPNPTSLFPSGGDDLYTSVTLPFPIGVFGSFDRTVYVSINGRVSLNYQNSNYGNPELPDASLPPISVLAYYDDLVIDPGTDQRVAYQVFGSASANRTVIFEWLAPPLIHPDYFCHFTATFEEALPGIVTFRYYTTTDKGSSATIGAQNLERNQSFVQYSFNSPGAVPDKSFVRLDTTGAGTFTTGSFNTSQC</sequence>
<protein>
    <submittedName>
        <fullName evidence="1">Uncharacterized protein</fullName>
    </submittedName>
</protein>
<dbReference type="Proteomes" id="UP001055115">
    <property type="component" value="Unassembled WGS sequence"/>
</dbReference>